<dbReference type="Proteomes" id="UP000253551">
    <property type="component" value="Unassembled WGS sequence"/>
</dbReference>
<reference evidence="2 3" key="1">
    <citation type="journal article" date="2018" name="G3 (Bethesda)">
        <title>Phylogenetic and Phylogenomic Definition of Rhizopus Species.</title>
        <authorList>
            <person name="Gryganskyi A.P."/>
            <person name="Golan J."/>
            <person name="Dolatabadi S."/>
            <person name="Mondo S."/>
            <person name="Robb S."/>
            <person name="Idnurm A."/>
            <person name="Muszewska A."/>
            <person name="Steczkiewicz K."/>
            <person name="Masonjones S."/>
            <person name="Liao H.L."/>
            <person name="Gajdeczka M.T."/>
            <person name="Anike F."/>
            <person name="Vuek A."/>
            <person name="Anishchenko I.M."/>
            <person name="Voigt K."/>
            <person name="de Hoog G.S."/>
            <person name="Smith M.E."/>
            <person name="Heitman J."/>
            <person name="Vilgalys R."/>
            <person name="Stajich J.E."/>
        </authorList>
    </citation>
    <scope>NUCLEOTIDE SEQUENCE [LARGE SCALE GENOMIC DNA]</scope>
    <source>
        <strain evidence="2 3">LSU 92-RS-03</strain>
    </source>
</reference>
<sequence length="311" mass="35794">SKNHSKGFSRQLLDIVESRTFWTSIFLEDIEREYSWDVSRALRQYVYGAILANSGQLLTFSIDEYVREKQHLEAIKVKGTSLQDFYEAHASSQEVLAQFDVSIHPFILCLRYMIHHCSQSIPQGGRLLNYEVVGIVISTLRSLAPKIGFPEHQMTMPSVPSLKKRSVHLASQFQSVIYSSYLLSQILDMPHYMQLPGILARLYHGTYFHYYIDLARNGASIGKMLLGTSDKFKLFFCSVYKVILADLEQDVQPVFDYRLEQQDLLDQKPKRLHPNPHESVKKKKKKNTISKADIKNTNAFNVLSFGCTFDE</sequence>
<protein>
    <submittedName>
        <fullName evidence="2">Uncharacterized protein</fullName>
    </submittedName>
</protein>
<organism evidence="2 3">
    <name type="scientific">Rhizopus stolonifer</name>
    <name type="common">Rhizopus nigricans</name>
    <dbReference type="NCBI Taxonomy" id="4846"/>
    <lineage>
        <taxon>Eukaryota</taxon>
        <taxon>Fungi</taxon>
        <taxon>Fungi incertae sedis</taxon>
        <taxon>Mucoromycota</taxon>
        <taxon>Mucoromycotina</taxon>
        <taxon>Mucoromycetes</taxon>
        <taxon>Mucorales</taxon>
        <taxon>Mucorineae</taxon>
        <taxon>Rhizopodaceae</taxon>
        <taxon>Rhizopus</taxon>
    </lineage>
</organism>
<dbReference type="PANTHER" id="PTHR15665">
    <property type="entry name" value="ASTEROID PROTEIN"/>
    <property type="match status" value="1"/>
</dbReference>
<dbReference type="EMBL" id="PJQM01000112">
    <property type="protein sequence ID" value="RCI06646.1"/>
    <property type="molecule type" value="Genomic_DNA"/>
</dbReference>
<dbReference type="STRING" id="4846.A0A367KWS6"/>
<proteinExistence type="predicted"/>
<accession>A0A367KWS6</accession>
<dbReference type="InterPro" id="IPR026832">
    <property type="entry name" value="Asteroid"/>
</dbReference>
<evidence type="ECO:0000256" key="1">
    <source>
        <dbReference type="SAM" id="MobiDB-lite"/>
    </source>
</evidence>
<feature type="compositionally biased region" description="Basic and acidic residues" evidence="1">
    <location>
        <begin position="268"/>
        <end position="279"/>
    </location>
</feature>
<comment type="caution">
    <text evidence="2">The sequence shown here is derived from an EMBL/GenBank/DDBJ whole genome shotgun (WGS) entry which is preliminary data.</text>
</comment>
<evidence type="ECO:0000313" key="3">
    <source>
        <dbReference type="Proteomes" id="UP000253551"/>
    </source>
</evidence>
<dbReference type="AlphaFoldDB" id="A0A367KWS6"/>
<dbReference type="PANTHER" id="PTHR15665:SF1">
    <property type="entry name" value="PROTEIN ASTEROID HOMOLOG 1"/>
    <property type="match status" value="1"/>
</dbReference>
<evidence type="ECO:0000313" key="2">
    <source>
        <dbReference type="EMBL" id="RCI06646.1"/>
    </source>
</evidence>
<keyword evidence="3" id="KW-1185">Reference proteome</keyword>
<feature type="region of interest" description="Disordered" evidence="1">
    <location>
        <begin position="268"/>
        <end position="288"/>
    </location>
</feature>
<name>A0A367KWS6_RHIST</name>
<dbReference type="OrthoDB" id="25987at2759"/>
<gene>
    <name evidence="2" type="ORF">CU098_006042</name>
</gene>
<feature type="non-terminal residue" evidence="2">
    <location>
        <position position="1"/>
    </location>
</feature>